<dbReference type="AlphaFoldDB" id="A0A8J7WFS5"/>
<dbReference type="PANTHER" id="PTHR43747">
    <property type="entry name" value="FAD-BINDING PROTEIN"/>
    <property type="match status" value="1"/>
</dbReference>
<dbReference type="InterPro" id="IPR036188">
    <property type="entry name" value="FAD/NAD-bd_sf"/>
</dbReference>
<reference evidence="1" key="1">
    <citation type="submission" date="2021-04" db="EMBL/GenBank/DDBJ databases">
        <authorList>
            <person name="Yoon J."/>
        </authorList>
    </citation>
    <scope>NUCLEOTIDE SEQUENCE</scope>
    <source>
        <strain evidence="1">KMU-90</strain>
    </source>
</reference>
<dbReference type="InterPro" id="IPR050816">
    <property type="entry name" value="Flavin-dep_Halogenase_NPB"/>
</dbReference>
<dbReference type="EMBL" id="JAGTUU010000015">
    <property type="protein sequence ID" value="MBS0126877.1"/>
    <property type="molecule type" value="Genomic_DNA"/>
</dbReference>
<evidence type="ECO:0000313" key="1">
    <source>
        <dbReference type="EMBL" id="MBS0126877.1"/>
    </source>
</evidence>
<dbReference type="Pfam" id="PF04820">
    <property type="entry name" value="Trp_halogenase"/>
    <property type="match status" value="1"/>
</dbReference>
<sequence length="390" mass="40973">MADQRHEPDLVERFAVAIVGAGVAGAASAIALAQAGIGPVCLLGARQGGRAVGECLPPDASDALTRLGLWKEFLGQGHLACPGSRSIWGGPNEGFNDFIFSPRGSGWHLDRAGFEDWLVAEAQAAGAVLWPKARATAVTRQDNGCFTLDLCDAADPAMSADVVIDATGAAAWIARQMGARRRVLDSFTNLSVWFERVDPDTFGASTRLEAVQGGWWYGALLPGRQAVLSFSTDAGTARQILARGFPAWARALGETRLASRGLNGSLCLADSLTAVAALSSRLDRSAGLGWAAVGDAAAAFDPISSAGITKALQGALRLAPLVRRYLDGCDDALAGMDAPARSEFTAYAAARSYFYAQETRWSKAPFWQARQRANAAHAPPGQDARGPAFV</sequence>
<evidence type="ECO:0000313" key="2">
    <source>
        <dbReference type="Proteomes" id="UP000681356"/>
    </source>
</evidence>
<name>A0A8J7WFS5_9RHOB</name>
<dbReference type="SUPFAM" id="SSF51905">
    <property type="entry name" value="FAD/NAD(P)-binding domain"/>
    <property type="match status" value="1"/>
</dbReference>
<dbReference type="Proteomes" id="UP000681356">
    <property type="component" value="Unassembled WGS sequence"/>
</dbReference>
<organism evidence="1 2">
    <name type="scientific">Thetidibacter halocola</name>
    <dbReference type="NCBI Taxonomy" id="2827239"/>
    <lineage>
        <taxon>Bacteria</taxon>
        <taxon>Pseudomonadati</taxon>
        <taxon>Pseudomonadota</taxon>
        <taxon>Alphaproteobacteria</taxon>
        <taxon>Rhodobacterales</taxon>
        <taxon>Roseobacteraceae</taxon>
        <taxon>Thetidibacter</taxon>
    </lineage>
</organism>
<keyword evidence="2" id="KW-1185">Reference proteome</keyword>
<protein>
    <submittedName>
        <fullName evidence="1">Tryptophan 7-halogenase</fullName>
    </submittedName>
</protein>
<proteinExistence type="predicted"/>
<dbReference type="RefSeq" id="WP_212538836.1">
    <property type="nucleotide sequence ID" value="NZ_JAGTUU010000015.1"/>
</dbReference>
<dbReference type="InterPro" id="IPR006905">
    <property type="entry name" value="Flavin_halogenase"/>
</dbReference>
<dbReference type="PANTHER" id="PTHR43747:SF1">
    <property type="entry name" value="SLR1998 PROTEIN"/>
    <property type="match status" value="1"/>
</dbReference>
<dbReference type="Gene3D" id="3.30.9.100">
    <property type="match status" value="1"/>
</dbReference>
<dbReference type="GO" id="GO:0004497">
    <property type="term" value="F:monooxygenase activity"/>
    <property type="evidence" value="ECO:0007669"/>
    <property type="project" value="InterPro"/>
</dbReference>
<gene>
    <name evidence="1" type="ORF">KB874_22640</name>
</gene>
<comment type="caution">
    <text evidence="1">The sequence shown here is derived from an EMBL/GenBank/DDBJ whole genome shotgun (WGS) entry which is preliminary data.</text>
</comment>
<dbReference type="Gene3D" id="3.50.50.60">
    <property type="entry name" value="FAD/NAD(P)-binding domain"/>
    <property type="match status" value="1"/>
</dbReference>
<accession>A0A8J7WFS5</accession>
<dbReference type="PRINTS" id="PR00420">
    <property type="entry name" value="RNGMNOXGNASE"/>
</dbReference>